<reference evidence="2 3" key="1">
    <citation type="submission" date="2023-09" db="EMBL/GenBank/DDBJ databases">
        <title>The genome sequence of Streptomyces anthocyanicus.</title>
        <authorList>
            <person name="Mo P."/>
        </authorList>
    </citation>
    <scope>NUCLEOTIDE SEQUENCE [LARGE SCALE GENOMIC DNA]</scope>
    <source>
        <strain evidence="2 3">JCM 4387</strain>
    </source>
</reference>
<protein>
    <submittedName>
        <fullName evidence="2">Uncharacterized protein</fullName>
    </submittedName>
</protein>
<evidence type="ECO:0000313" key="2">
    <source>
        <dbReference type="EMBL" id="WND17209.1"/>
    </source>
</evidence>
<feature type="compositionally biased region" description="Low complexity" evidence="1">
    <location>
        <begin position="49"/>
        <end position="58"/>
    </location>
</feature>
<dbReference type="EMBL" id="CP134213">
    <property type="protein sequence ID" value="WND17209.1"/>
    <property type="molecule type" value="Genomic_DNA"/>
</dbReference>
<dbReference type="Proteomes" id="UP001249394">
    <property type="component" value="Chromosome"/>
</dbReference>
<name>A0ABY9U4D4_STRVL</name>
<accession>A0ABY9U4D4</accession>
<feature type="region of interest" description="Disordered" evidence="1">
    <location>
        <begin position="37"/>
        <end position="67"/>
    </location>
</feature>
<evidence type="ECO:0000256" key="1">
    <source>
        <dbReference type="SAM" id="MobiDB-lite"/>
    </source>
</evidence>
<evidence type="ECO:0000313" key="3">
    <source>
        <dbReference type="Proteomes" id="UP001249394"/>
    </source>
</evidence>
<keyword evidence="3" id="KW-1185">Reference proteome</keyword>
<sequence>MERRDRSMEESLKHLLMTASANKTTLDQRLDHLLTYSKSDTDDDTCNQRRPPTTTPSRRSAHGPTRH</sequence>
<organism evidence="2 3">
    <name type="scientific">Streptomyces violaceus</name>
    <name type="common">Streptomyces venezuelae</name>
    <dbReference type="NCBI Taxonomy" id="1936"/>
    <lineage>
        <taxon>Bacteria</taxon>
        <taxon>Bacillati</taxon>
        <taxon>Actinomycetota</taxon>
        <taxon>Actinomycetes</taxon>
        <taxon>Kitasatosporales</taxon>
        <taxon>Streptomycetaceae</taxon>
        <taxon>Streptomyces</taxon>
    </lineage>
</organism>
<proteinExistence type="predicted"/>
<gene>
    <name evidence="2" type="ORF">RI060_07550</name>
</gene>